<evidence type="ECO:0008006" key="4">
    <source>
        <dbReference type="Google" id="ProtNLM"/>
    </source>
</evidence>
<reference evidence="2 3" key="1">
    <citation type="submission" date="2023-06" db="EMBL/GenBank/DDBJ databases">
        <title>Paenibacillus polygonum sp. nov., an endophytic bacterium, isolated from Polygonum lapathifolium L. in Nanji Wetland National Nature Reserve, South of Poyang Lake, Jiangxi Province, China.</title>
        <authorList>
            <person name="Yu Z."/>
        </authorList>
    </citation>
    <scope>NUCLEOTIDE SEQUENCE [LARGE SCALE GENOMIC DNA]</scope>
    <source>
        <strain evidence="2 3">C31</strain>
    </source>
</reference>
<sequence length="160" mass="18584">MISHKKKRFYIWISAVVITCIVAAFYYHRDLPFHHNIEAVIYSPDTTFEKKTTVILDGEKYKRLSGKHRISGEIRVDEELSYHFTADLEGNQYVYIVPYYDESGNQRALGVIHISKDLDQVWLSSSELNSRYQLDDGYVYGPASSKRDVDDSLTKMLYGE</sequence>
<keyword evidence="1" id="KW-0812">Transmembrane</keyword>
<evidence type="ECO:0000313" key="2">
    <source>
        <dbReference type="EMBL" id="WIV20345.1"/>
    </source>
</evidence>
<organism evidence="2 3">
    <name type="scientific">Paenibacillus polygoni</name>
    <dbReference type="NCBI Taxonomy" id="3050112"/>
    <lineage>
        <taxon>Bacteria</taxon>
        <taxon>Bacillati</taxon>
        <taxon>Bacillota</taxon>
        <taxon>Bacilli</taxon>
        <taxon>Bacillales</taxon>
        <taxon>Paenibacillaceae</taxon>
        <taxon>Paenibacillus</taxon>
    </lineage>
</organism>
<proteinExistence type="predicted"/>
<evidence type="ECO:0000256" key="1">
    <source>
        <dbReference type="SAM" id="Phobius"/>
    </source>
</evidence>
<protein>
    <recommendedName>
        <fullName evidence="4">DUF4367 domain-containing protein</fullName>
    </recommendedName>
</protein>
<accession>A0ABY8X4I1</accession>
<dbReference type="EMBL" id="CP127162">
    <property type="protein sequence ID" value="WIV20345.1"/>
    <property type="molecule type" value="Genomic_DNA"/>
</dbReference>
<evidence type="ECO:0000313" key="3">
    <source>
        <dbReference type="Proteomes" id="UP001236415"/>
    </source>
</evidence>
<name>A0ABY8X4I1_9BACL</name>
<dbReference type="Proteomes" id="UP001236415">
    <property type="component" value="Chromosome"/>
</dbReference>
<dbReference type="RefSeq" id="WP_285747197.1">
    <property type="nucleotide sequence ID" value="NZ_CP127162.1"/>
</dbReference>
<keyword evidence="1" id="KW-1133">Transmembrane helix</keyword>
<keyword evidence="1" id="KW-0472">Membrane</keyword>
<feature type="transmembrane region" description="Helical" evidence="1">
    <location>
        <begin position="9"/>
        <end position="27"/>
    </location>
</feature>
<keyword evidence="3" id="KW-1185">Reference proteome</keyword>
<gene>
    <name evidence="2" type="ORF">QPK24_06530</name>
</gene>